<dbReference type="EMBL" id="JANEYG010000003">
    <property type="protein sequence ID" value="KAJ8924455.1"/>
    <property type="molecule type" value="Genomic_DNA"/>
</dbReference>
<dbReference type="GO" id="GO:0005634">
    <property type="term" value="C:nucleus"/>
    <property type="evidence" value="ECO:0007669"/>
    <property type="project" value="UniProtKB-SubCell"/>
</dbReference>
<proteinExistence type="predicted"/>
<dbReference type="PANTHER" id="PTHR12243:SF69">
    <property type="entry name" value="SI:CH73-59F11.3"/>
    <property type="match status" value="1"/>
</dbReference>
<evidence type="ECO:0008006" key="6">
    <source>
        <dbReference type="Google" id="ProtNLM"/>
    </source>
</evidence>
<feature type="domain" description="BESS" evidence="3">
    <location>
        <begin position="210"/>
        <end position="249"/>
    </location>
</feature>
<name>A0AAV8WEG3_9CUCU</name>
<organism evidence="4 5">
    <name type="scientific">Exocentrus adspersus</name>
    <dbReference type="NCBI Taxonomy" id="1586481"/>
    <lineage>
        <taxon>Eukaryota</taxon>
        <taxon>Metazoa</taxon>
        <taxon>Ecdysozoa</taxon>
        <taxon>Arthropoda</taxon>
        <taxon>Hexapoda</taxon>
        <taxon>Insecta</taxon>
        <taxon>Pterygota</taxon>
        <taxon>Neoptera</taxon>
        <taxon>Endopterygota</taxon>
        <taxon>Coleoptera</taxon>
        <taxon>Polyphaga</taxon>
        <taxon>Cucujiformia</taxon>
        <taxon>Chrysomeloidea</taxon>
        <taxon>Cerambycidae</taxon>
        <taxon>Lamiinae</taxon>
        <taxon>Acanthocinini</taxon>
        <taxon>Exocentrus</taxon>
    </lineage>
</organism>
<evidence type="ECO:0000313" key="4">
    <source>
        <dbReference type="EMBL" id="KAJ8924455.1"/>
    </source>
</evidence>
<accession>A0AAV8WEG3</accession>
<feature type="domain" description="MADF" evidence="2">
    <location>
        <begin position="22"/>
        <end position="124"/>
    </location>
</feature>
<dbReference type="GO" id="GO:0006357">
    <property type="term" value="P:regulation of transcription by RNA polymerase II"/>
    <property type="evidence" value="ECO:0007669"/>
    <property type="project" value="TreeGrafter"/>
</dbReference>
<dbReference type="Pfam" id="PF02944">
    <property type="entry name" value="BESS"/>
    <property type="match status" value="1"/>
</dbReference>
<dbReference type="PROSITE" id="PS51029">
    <property type="entry name" value="MADF"/>
    <property type="match status" value="1"/>
</dbReference>
<protein>
    <recommendedName>
        <fullName evidence="6">Transcription factor Adf-1</fullName>
    </recommendedName>
</protein>
<dbReference type="InterPro" id="IPR039353">
    <property type="entry name" value="TF_Adf1"/>
</dbReference>
<dbReference type="GO" id="GO:0005667">
    <property type="term" value="C:transcription regulator complex"/>
    <property type="evidence" value="ECO:0007669"/>
    <property type="project" value="TreeGrafter"/>
</dbReference>
<dbReference type="AlphaFoldDB" id="A0AAV8WEG3"/>
<dbReference type="InterPro" id="IPR004210">
    <property type="entry name" value="BESS_motif"/>
</dbReference>
<dbReference type="PANTHER" id="PTHR12243">
    <property type="entry name" value="MADF DOMAIN TRANSCRIPTION FACTOR"/>
    <property type="match status" value="1"/>
</dbReference>
<dbReference type="InterPro" id="IPR006578">
    <property type="entry name" value="MADF-dom"/>
</dbReference>
<evidence type="ECO:0000313" key="5">
    <source>
        <dbReference type="Proteomes" id="UP001159042"/>
    </source>
</evidence>
<dbReference type="Pfam" id="PF10545">
    <property type="entry name" value="MADF_DNA_bdg"/>
    <property type="match status" value="1"/>
</dbReference>
<reference evidence="4 5" key="1">
    <citation type="journal article" date="2023" name="Insect Mol. Biol.">
        <title>Genome sequencing provides insights into the evolution of gene families encoding plant cell wall-degrading enzymes in longhorned beetles.</title>
        <authorList>
            <person name="Shin N.R."/>
            <person name="Okamura Y."/>
            <person name="Kirsch R."/>
            <person name="Pauchet Y."/>
        </authorList>
    </citation>
    <scope>NUCLEOTIDE SEQUENCE [LARGE SCALE GENOMIC DNA]</scope>
    <source>
        <strain evidence="4">EAD_L_NR</strain>
    </source>
</reference>
<gene>
    <name evidence="4" type="ORF">NQ315_007252</name>
</gene>
<keyword evidence="5" id="KW-1185">Reference proteome</keyword>
<keyword evidence="1" id="KW-0539">Nucleus</keyword>
<dbReference type="SMART" id="SM00595">
    <property type="entry name" value="MADF"/>
    <property type="match status" value="1"/>
</dbReference>
<dbReference type="GO" id="GO:0003677">
    <property type="term" value="F:DNA binding"/>
    <property type="evidence" value="ECO:0007669"/>
    <property type="project" value="InterPro"/>
</dbReference>
<dbReference type="PROSITE" id="PS51031">
    <property type="entry name" value="BESS"/>
    <property type="match status" value="1"/>
</dbReference>
<comment type="caution">
    <text evidence="4">The sequence shown here is derived from an EMBL/GenBank/DDBJ whole genome shotgun (WGS) entry which is preliminary data.</text>
</comment>
<comment type="subcellular location">
    <subcellularLocation>
        <location evidence="1">Nucleus</location>
    </subcellularLocation>
</comment>
<sequence>MGEEMASSADSRQFFKTINSSVLIEEIKQHAELYDPKVANGNPEIKRRAWEEVAESLFDKQWSLFSAQEREAIVRELQVKWKSLRDNFTRVLRKEKEDEQMGLQKTKRKYIYFNQLKFLTPFTSFRKRVDNVVYLDENRDDSFQYNSNEENPLQTTANATVAPLQFIQIQPKQSNSASGEEENSATPTKRIAKVLEEVVALQKEEKSDDVMGNKKFLLSLLPFMKKLPDDVNLEVRLQLMSVLQTYTSGRSD</sequence>
<evidence type="ECO:0000259" key="3">
    <source>
        <dbReference type="PROSITE" id="PS51031"/>
    </source>
</evidence>
<evidence type="ECO:0000259" key="2">
    <source>
        <dbReference type="PROSITE" id="PS51029"/>
    </source>
</evidence>
<evidence type="ECO:0000256" key="1">
    <source>
        <dbReference type="PROSITE-ProRule" id="PRU00371"/>
    </source>
</evidence>
<dbReference type="Proteomes" id="UP001159042">
    <property type="component" value="Unassembled WGS sequence"/>
</dbReference>